<reference evidence="2" key="1">
    <citation type="submission" date="2018-05" db="EMBL/GenBank/DDBJ databases">
        <authorList>
            <person name="Lanie J.A."/>
            <person name="Ng W.-L."/>
            <person name="Kazmierczak K.M."/>
            <person name="Andrzejewski T.M."/>
            <person name="Davidsen T.M."/>
            <person name="Wayne K.J."/>
            <person name="Tettelin H."/>
            <person name="Glass J.I."/>
            <person name="Rusch D."/>
            <person name="Podicherti R."/>
            <person name="Tsui H.-C.T."/>
            <person name="Winkler M.E."/>
        </authorList>
    </citation>
    <scope>NUCLEOTIDE SEQUENCE</scope>
</reference>
<protein>
    <submittedName>
        <fullName evidence="2">Uncharacterized protein</fullName>
    </submittedName>
</protein>
<evidence type="ECO:0000313" key="2">
    <source>
        <dbReference type="EMBL" id="SVD10358.1"/>
    </source>
</evidence>
<dbReference type="EMBL" id="UINC01129754">
    <property type="protein sequence ID" value="SVD10358.1"/>
    <property type="molecule type" value="Genomic_DNA"/>
</dbReference>
<sequence>AKWGVIGKEPGQFKDPAGVGLSWEPDWAPAED</sequence>
<gene>
    <name evidence="2" type="ORF">METZ01_LOCUS363212</name>
</gene>
<proteinExistence type="predicted"/>
<organism evidence="2">
    <name type="scientific">marine metagenome</name>
    <dbReference type="NCBI Taxonomy" id="408172"/>
    <lineage>
        <taxon>unclassified sequences</taxon>
        <taxon>metagenomes</taxon>
        <taxon>ecological metagenomes</taxon>
    </lineage>
</organism>
<evidence type="ECO:0000256" key="1">
    <source>
        <dbReference type="SAM" id="MobiDB-lite"/>
    </source>
</evidence>
<accession>A0A382SMF8</accession>
<feature type="non-terminal residue" evidence="2">
    <location>
        <position position="1"/>
    </location>
</feature>
<dbReference type="AlphaFoldDB" id="A0A382SMF8"/>
<feature type="region of interest" description="Disordered" evidence="1">
    <location>
        <begin position="1"/>
        <end position="32"/>
    </location>
</feature>
<name>A0A382SMF8_9ZZZZ</name>